<feature type="compositionally biased region" description="Basic and acidic residues" evidence="1">
    <location>
        <begin position="96"/>
        <end position="113"/>
    </location>
</feature>
<organism evidence="2 3">
    <name type="scientific">Scomber scombrus</name>
    <name type="common">Atlantic mackerel</name>
    <name type="synonym">Scomber vernalis</name>
    <dbReference type="NCBI Taxonomy" id="13677"/>
    <lineage>
        <taxon>Eukaryota</taxon>
        <taxon>Metazoa</taxon>
        <taxon>Chordata</taxon>
        <taxon>Craniata</taxon>
        <taxon>Vertebrata</taxon>
        <taxon>Euteleostomi</taxon>
        <taxon>Actinopterygii</taxon>
        <taxon>Neopterygii</taxon>
        <taxon>Teleostei</taxon>
        <taxon>Neoteleostei</taxon>
        <taxon>Acanthomorphata</taxon>
        <taxon>Pelagiaria</taxon>
        <taxon>Scombriformes</taxon>
        <taxon>Scombridae</taxon>
        <taxon>Scomber</taxon>
    </lineage>
</organism>
<dbReference type="EMBL" id="CAWUFR010000002">
    <property type="protein sequence ID" value="CAK6949863.1"/>
    <property type="molecule type" value="Genomic_DNA"/>
</dbReference>
<evidence type="ECO:0000256" key="1">
    <source>
        <dbReference type="SAM" id="MobiDB-lite"/>
    </source>
</evidence>
<protein>
    <submittedName>
        <fullName evidence="2">Uncharacterized protein</fullName>
    </submittedName>
</protein>
<sequence>MKDSSAAQRLPVMEVSTQTFQMMDSHSSHSTHPTLLPKRGKELDVPVYTHDPPSQKMEVQLRLGNFGEAMKLYCDRSKNAASDDNSEMSTFVCEEESIRDRGGGKRGGVRDLLRGQPSKEEFFVSLH</sequence>
<keyword evidence="3" id="KW-1185">Reference proteome</keyword>
<reference evidence="2 3" key="1">
    <citation type="submission" date="2024-01" db="EMBL/GenBank/DDBJ databases">
        <authorList>
            <person name="Alioto T."/>
            <person name="Alioto T."/>
            <person name="Gomez Garrido J."/>
        </authorList>
    </citation>
    <scope>NUCLEOTIDE SEQUENCE [LARGE SCALE GENOMIC DNA]</scope>
</reference>
<proteinExistence type="predicted"/>
<evidence type="ECO:0000313" key="3">
    <source>
        <dbReference type="Proteomes" id="UP001314229"/>
    </source>
</evidence>
<comment type="caution">
    <text evidence="2">The sequence shown here is derived from an EMBL/GenBank/DDBJ whole genome shotgun (WGS) entry which is preliminary data.</text>
</comment>
<name>A0AAV1MSU6_SCOSC</name>
<gene>
    <name evidence="2" type="ORF">FSCOSCO3_A005083</name>
</gene>
<feature type="compositionally biased region" description="Polar residues" evidence="1">
    <location>
        <begin position="79"/>
        <end position="89"/>
    </location>
</feature>
<dbReference type="AlphaFoldDB" id="A0AAV1MSU6"/>
<dbReference type="Proteomes" id="UP001314229">
    <property type="component" value="Unassembled WGS sequence"/>
</dbReference>
<feature type="region of interest" description="Disordered" evidence="1">
    <location>
        <begin position="79"/>
        <end position="113"/>
    </location>
</feature>
<evidence type="ECO:0000313" key="2">
    <source>
        <dbReference type="EMBL" id="CAK6949863.1"/>
    </source>
</evidence>
<accession>A0AAV1MSU6</accession>